<accession>X1GMJ5</accession>
<name>X1GMJ5_9ZZZZ</name>
<organism evidence="1">
    <name type="scientific">marine sediment metagenome</name>
    <dbReference type="NCBI Taxonomy" id="412755"/>
    <lineage>
        <taxon>unclassified sequences</taxon>
        <taxon>metagenomes</taxon>
        <taxon>ecological metagenomes</taxon>
    </lineage>
</organism>
<evidence type="ECO:0000313" key="1">
    <source>
        <dbReference type="EMBL" id="GAH58407.1"/>
    </source>
</evidence>
<reference evidence="1" key="1">
    <citation type="journal article" date="2014" name="Front. Microbiol.">
        <title>High frequency of phylogenetically diverse reductive dehalogenase-homologous genes in deep subseafloor sedimentary metagenomes.</title>
        <authorList>
            <person name="Kawai M."/>
            <person name="Futagami T."/>
            <person name="Toyoda A."/>
            <person name="Takaki Y."/>
            <person name="Nishi S."/>
            <person name="Hori S."/>
            <person name="Arai W."/>
            <person name="Tsubouchi T."/>
            <person name="Morono Y."/>
            <person name="Uchiyama I."/>
            <person name="Ito T."/>
            <person name="Fujiyama A."/>
            <person name="Inagaki F."/>
            <person name="Takami H."/>
        </authorList>
    </citation>
    <scope>NUCLEOTIDE SEQUENCE</scope>
    <source>
        <strain evidence="1">Expedition CK06-06</strain>
    </source>
</reference>
<gene>
    <name evidence="1" type="ORF">S03H2_40660</name>
</gene>
<protein>
    <submittedName>
        <fullName evidence="1">Uncharacterized protein</fullName>
    </submittedName>
</protein>
<comment type="caution">
    <text evidence="1">The sequence shown here is derived from an EMBL/GenBank/DDBJ whole genome shotgun (WGS) entry which is preliminary data.</text>
</comment>
<dbReference type="EMBL" id="BARU01025224">
    <property type="protein sequence ID" value="GAH58407.1"/>
    <property type="molecule type" value="Genomic_DNA"/>
</dbReference>
<proteinExistence type="predicted"/>
<dbReference type="AlphaFoldDB" id="X1GMJ5"/>
<feature type="non-terminal residue" evidence="1">
    <location>
        <position position="212"/>
    </location>
</feature>
<sequence length="212" mass="23926">MRKKKKFLLLISVLLFIVVFSSIQNDSSSNYQNQTENETPQLSEGLEGAENLLIVKMIRTTNLSSFGLANVKDRITILNQNNNPISSILIGILLKDSSNLVYFRATGQTGNTLLVERSNKIMLNYEMITVYFDSPLFPSQEVNLTIIQTFKNLLTYKLDSNNEQIINFTGMLFPILPYKSEGDIRISLLILSISNFVPNMSLNRIVVSLVPP</sequence>